<dbReference type="Proteomes" id="UP000664832">
    <property type="component" value="Unassembled WGS sequence"/>
</dbReference>
<dbReference type="EMBL" id="JAFLWI010000005">
    <property type="protein sequence ID" value="MBO0481502.1"/>
    <property type="molecule type" value="Genomic_DNA"/>
</dbReference>
<keyword evidence="1" id="KW-1133">Transmembrane helix</keyword>
<keyword evidence="1" id="KW-0472">Membrane</keyword>
<reference evidence="2 3" key="1">
    <citation type="submission" date="2021-03" db="EMBL/GenBank/DDBJ databases">
        <title>Enterococcal diversity collection.</title>
        <authorList>
            <person name="Gilmore M.S."/>
            <person name="Schwartzman J."/>
            <person name="Van Tyne D."/>
            <person name="Martin M."/>
            <person name="Earl A.M."/>
            <person name="Manson A.L."/>
            <person name="Straub T."/>
            <person name="Salamzade R."/>
            <person name="Saavedra J."/>
            <person name="Lebreton F."/>
            <person name="Prichula J."/>
            <person name="Schaufler K."/>
            <person name="Gaca A."/>
            <person name="Sgardioli B."/>
            <person name="Wagenaar J."/>
            <person name="Strong T."/>
        </authorList>
    </citation>
    <scope>NUCLEOTIDE SEQUENCE [LARGE SCALE GENOMIC DNA]</scope>
    <source>
        <strain evidence="2 3">MSG2901</strain>
    </source>
</reference>
<name>A0ABS3HYG3_9ENTE</name>
<evidence type="ECO:0000313" key="2">
    <source>
        <dbReference type="EMBL" id="MBO0481502.1"/>
    </source>
</evidence>
<proteinExistence type="predicted"/>
<organism evidence="2 3">
    <name type="scientific">Candidatus Enterococcus courvalinii</name>
    <dbReference type="NCBI Taxonomy" id="2815329"/>
    <lineage>
        <taxon>Bacteria</taxon>
        <taxon>Bacillati</taxon>
        <taxon>Bacillota</taxon>
        <taxon>Bacilli</taxon>
        <taxon>Lactobacillales</taxon>
        <taxon>Enterococcaceae</taxon>
        <taxon>Enterococcus</taxon>
    </lineage>
</organism>
<keyword evidence="1" id="KW-0812">Transmembrane</keyword>
<comment type="caution">
    <text evidence="2">The sequence shown here is derived from an EMBL/GenBank/DDBJ whole genome shotgun (WGS) entry which is preliminary data.</text>
</comment>
<evidence type="ECO:0000313" key="3">
    <source>
        <dbReference type="Proteomes" id="UP000664832"/>
    </source>
</evidence>
<feature type="transmembrane region" description="Helical" evidence="1">
    <location>
        <begin position="66"/>
        <end position="86"/>
    </location>
</feature>
<feature type="transmembrane region" description="Helical" evidence="1">
    <location>
        <begin position="35"/>
        <end position="54"/>
    </location>
</feature>
<keyword evidence="3" id="KW-1185">Reference proteome</keyword>
<dbReference type="InterPro" id="IPR007039">
    <property type="entry name" value="TrbC/VirB2"/>
</dbReference>
<accession>A0ABS3HYG3</accession>
<sequence length="92" mass="10022">MKEIMTTKLAMSLPKMDFFDNVAKFMTNTTSKLQGISLSVIIFCVVVTGMMFLFGEGPSRTAKKWLTYIVIGALIIFGASTIGQTIKSVGGF</sequence>
<gene>
    <name evidence="2" type="ORF">JZO71_04075</name>
</gene>
<evidence type="ECO:0000256" key="1">
    <source>
        <dbReference type="SAM" id="Phobius"/>
    </source>
</evidence>
<dbReference type="RefSeq" id="WP_206898323.1">
    <property type="nucleotide sequence ID" value="NZ_JAFLWI010000005.1"/>
</dbReference>
<protein>
    <submittedName>
        <fullName evidence="2">TrbC/VirB2 family protein</fullName>
    </submittedName>
</protein>
<dbReference type="Pfam" id="PF04956">
    <property type="entry name" value="TrbC"/>
    <property type="match status" value="1"/>
</dbReference>